<sequence>MKKLFFLFLSLVTTFSSYAQEEKMLEQGLLIGAGAGFPVQNGAETDGFNSGSYWNYRHDYKLNSLIGYRFRFLPERTFFYDLDLTLGFQKMETDKYWSALHVPAPDKDKTLTEFVMPISVAASWNWRFARRFFLGAGVAPTLYAQPHAAFDLGLLAKVGYRVSRHCELALSYQYGCLNTLKHFNDGPANGRRGHLTDLTLSVFVPF</sequence>
<proteinExistence type="predicted"/>
<evidence type="ECO:0000313" key="2">
    <source>
        <dbReference type="EMBL" id="HIX87132.1"/>
    </source>
</evidence>
<dbReference type="AlphaFoldDB" id="A0A9D2BQX4"/>
<dbReference type="Proteomes" id="UP000823847">
    <property type="component" value="Unassembled WGS sequence"/>
</dbReference>
<feature type="signal peptide" evidence="1">
    <location>
        <begin position="1"/>
        <end position="19"/>
    </location>
</feature>
<feature type="chain" id="PRO_5039439220" description="Outer membrane protein beta-barrel domain-containing protein" evidence="1">
    <location>
        <begin position="20"/>
        <end position="206"/>
    </location>
</feature>
<comment type="caution">
    <text evidence="2">The sequence shown here is derived from an EMBL/GenBank/DDBJ whole genome shotgun (WGS) entry which is preliminary data.</text>
</comment>
<organism evidence="2 3">
    <name type="scientific">Candidatus Parabacteroides intestinigallinarum</name>
    <dbReference type="NCBI Taxonomy" id="2838722"/>
    <lineage>
        <taxon>Bacteria</taxon>
        <taxon>Pseudomonadati</taxon>
        <taxon>Bacteroidota</taxon>
        <taxon>Bacteroidia</taxon>
        <taxon>Bacteroidales</taxon>
        <taxon>Tannerellaceae</taxon>
        <taxon>Parabacteroides</taxon>
    </lineage>
</organism>
<name>A0A9D2BQX4_9BACT</name>
<reference evidence="2" key="1">
    <citation type="journal article" date="2021" name="PeerJ">
        <title>Extensive microbial diversity within the chicken gut microbiome revealed by metagenomics and culture.</title>
        <authorList>
            <person name="Gilroy R."/>
            <person name="Ravi A."/>
            <person name="Getino M."/>
            <person name="Pursley I."/>
            <person name="Horton D.L."/>
            <person name="Alikhan N.F."/>
            <person name="Baker D."/>
            <person name="Gharbi K."/>
            <person name="Hall N."/>
            <person name="Watson M."/>
            <person name="Adriaenssens E.M."/>
            <person name="Foster-Nyarko E."/>
            <person name="Jarju S."/>
            <person name="Secka A."/>
            <person name="Antonio M."/>
            <person name="Oren A."/>
            <person name="Chaudhuri R.R."/>
            <person name="La Ragione R."/>
            <person name="Hildebrand F."/>
            <person name="Pallen M.J."/>
        </authorList>
    </citation>
    <scope>NUCLEOTIDE SEQUENCE</scope>
    <source>
        <strain evidence="2">ChiHecec2B26-12326</strain>
    </source>
</reference>
<keyword evidence="1" id="KW-0732">Signal</keyword>
<evidence type="ECO:0000256" key="1">
    <source>
        <dbReference type="SAM" id="SignalP"/>
    </source>
</evidence>
<evidence type="ECO:0000313" key="3">
    <source>
        <dbReference type="Proteomes" id="UP000823847"/>
    </source>
</evidence>
<evidence type="ECO:0008006" key="4">
    <source>
        <dbReference type="Google" id="ProtNLM"/>
    </source>
</evidence>
<reference evidence="2" key="2">
    <citation type="submission" date="2021-04" db="EMBL/GenBank/DDBJ databases">
        <authorList>
            <person name="Gilroy R."/>
        </authorList>
    </citation>
    <scope>NUCLEOTIDE SEQUENCE</scope>
    <source>
        <strain evidence="2">ChiHecec2B26-12326</strain>
    </source>
</reference>
<dbReference type="EMBL" id="DXEN01000080">
    <property type="protein sequence ID" value="HIX87132.1"/>
    <property type="molecule type" value="Genomic_DNA"/>
</dbReference>
<gene>
    <name evidence="2" type="ORF">H9848_11090</name>
</gene>
<protein>
    <recommendedName>
        <fullName evidence="4">Outer membrane protein beta-barrel domain-containing protein</fullName>
    </recommendedName>
</protein>
<accession>A0A9D2BQX4</accession>